<evidence type="ECO:0000313" key="3">
    <source>
        <dbReference type="Proteomes" id="UP000002432"/>
    </source>
</evidence>
<gene>
    <name evidence="2" type="ordered locus">Acid345_3833</name>
</gene>
<dbReference type="CDD" id="cd04301">
    <property type="entry name" value="NAT_SF"/>
    <property type="match status" value="1"/>
</dbReference>
<sequence>MQSSQSSPGDAATAASVVIRPCATPEEFRACVEVETEVWNFDASEAVSHHIMAVAHETGGQVFGAFDGQRMIGFALAFPAIRDGHVHLHSHMAAVISAYQERGIGQMLKLKQREEALSRGIKLIEWTFDPLQTRNANFNIRRLGAVVRRYLPNFYGVSSSPLHSNLPTDRLVAAWHLDSGRVRAHIAGKAHEPGDNQRKISVPKNMNELRHADPSKAAEIQLGVRRQCQDAFEQQYTVTAFTTDENNGYFILEKNYAY</sequence>
<dbReference type="InterPro" id="IPR038764">
    <property type="entry name" value="GNAT_N_AcTrfase_prd"/>
</dbReference>
<dbReference type="EnsemblBacteria" id="ABF42833">
    <property type="protein sequence ID" value="ABF42833"/>
    <property type="gene ID" value="Acid345_3833"/>
</dbReference>
<dbReference type="Proteomes" id="UP000002432">
    <property type="component" value="Chromosome"/>
</dbReference>
<evidence type="ECO:0000313" key="2">
    <source>
        <dbReference type="EMBL" id="ABF42833.1"/>
    </source>
</evidence>
<organism evidence="2 3">
    <name type="scientific">Koribacter versatilis (strain Ellin345)</name>
    <dbReference type="NCBI Taxonomy" id="204669"/>
    <lineage>
        <taxon>Bacteria</taxon>
        <taxon>Pseudomonadati</taxon>
        <taxon>Acidobacteriota</taxon>
        <taxon>Terriglobia</taxon>
        <taxon>Terriglobales</taxon>
        <taxon>Candidatus Korobacteraceae</taxon>
        <taxon>Candidatus Korobacter</taxon>
    </lineage>
</organism>
<accession>Q1IJW7</accession>
<dbReference type="EMBL" id="CP000360">
    <property type="protein sequence ID" value="ABF42833.1"/>
    <property type="molecule type" value="Genomic_DNA"/>
</dbReference>
<reference evidence="2 3" key="1">
    <citation type="journal article" date="2009" name="Appl. Environ. Microbiol.">
        <title>Three genomes from the phylum Acidobacteria provide insight into the lifestyles of these microorganisms in soils.</title>
        <authorList>
            <person name="Ward N.L."/>
            <person name="Challacombe J.F."/>
            <person name="Janssen P.H."/>
            <person name="Henrissat B."/>
            <person name="Coutinho P.M."/>
            <person name="Wu M."/>
            <person name="Xie G."/>
            <person name="Haft D.H."/>
            <person name="Sait M."/>
            <person name="Badger J."/>
            <person name="Barabote R.D."/>
            <person name="Bradley B."/>
            <person name="Brettin T.S."/>
            <person name="Brinkac L.M."/>
            <person name="Bruce D."/>
            <person name="Creasy T."/>
            <person name="Daugherty S.C."/>
            <person name="Davidsen T.M."/>
            <person name="DeBoy R.T."/>
            <person name="Detter J.C."/>
            <person name="Dodson R.J."/>
            <person name="Durkin A.S."/>
            <person name="Ganapathy A."/>
            <person name="Gwinn-Giglio M."/>
            <person name="Han C.S."/>
            <person name="Khouri H."/>
            <person name="Kiss H."/>
            <person name="Kothari S.P."/>
            <person name="Madupu R."/>
            <person name="Nelson K.E."/>
            <person name="Nelson W.C."/>
            <person name="Paulsen I."/>
            <person name="Penn K."/>
            <person name="Ren Q."/>
            <person name="Rosovitz M.J."/>
            <person name="Selengut J.D."/>
            <person name="Shrivastava S."/>
            <person name="Sullivan S.A."/>
            <person name="Tapia R."/>
            <person name="Thompson L.S."/>
            <person name="Watkins K.L."/>
            <person name="Yang Q."/>
            <person name="Yu C."/>
            <person name="Zafar N."/>
            <person name="Zhou L."/>
            <person name="Kuske C.R."/>
        </authorList>
    </citation>
    <scope>NUCLEOTIDE SEQUENCE [LARGE SCALE GENOMIC DNA]</scope>
    <source>
        <strain evidence="2 3">Ellin345</strain>
    </source>
</reference>
<dbReference type="PROSITE" id="PS51186">
    <property type="entry name" value="GNAT"/>
    <property type="match status" value="1"/>
</dbReference>
<protein>
    <recommendedName>
        <fullName evidence="1">N-acetyltransferase domain-containing protein</fullName>
    </recommendedName>
</protein>
<dbReference type="SUPFAM" id="SSF55729">
    <property type="entry name" value="Acyl-CoA N-acyltransferases (Nat)"/>
    <property type="match status" value="1"/>
</dbReference>
<proteinExistence type="predicted"/>
<dbReference type="OrthoDB" id="9797990at2"/>
<dbReference type="PANTHER" id="PTHR41700:SF1">
    <property type="entry name" value="N-ACETYLTRANSFERASE DOMAIN-CONTAINING PROTEIN"/>
    <property type="match status" value="1"/>
</dbReference>
<dbReference type="InterPro" id="IPR016181">
    <property type="entry name" value="Acyl_CoA_acyltransferase"/>
</dbReference>
<dbReference type="STRING" id="204669.Acid345_3833"/>
<dbReference type="PANTHER" id="PTHR41700">
    <property type="entry name" value="GCN5-RELATED N-ACETYLTRANSFERASE"/>
    <property type="match status" value="1"/>
</dbReference>
<dbReference type="HOGENOM" id="CLU_061573_1_0_0"/>
<dbReference type="GO" id="GO:0016747">
    <property type="term" value="F:acyltransferase activity, transferring groups other than amino-acyl groups"/>
    <property type="evidence" value="ECO:0007669"/>
    <property type="project" value="InterPro"/>
</dbReference>
<evidence type="ECO:0000259" key="1">
    <source>
        <dbReference type="PROSITE" id="PS51186"/>
    </source>
</evidence>
<dbReference type="InterPro" id="IPR000182">
    <property type="entry name" value="GNAT_dom"/>
</dbReference>
<dbReference type="eggNOG" id="COG3375">
    <property type="taxonomic scope" value="Bacteria"/>
</dbReference>
<dbReference type="Gene3D" id="3.40.630.30">
    <property type="match status" value="1"/>
</dbReference>
<dbReference type="KEGG" id="aba:Acid345_3833"/>
<feature type="domain" description="N-acetyltransferase" evidence="1">
    <location>
        <begin position="17"/>
        <end position="167"/>
    </location>
</feature>
<dbReference type="AlphaFoldDB" id="Q1IJW7"/>
<name>Q1IJW7_KORVE</name>
<dbReference type="Pfam" id="PF00583">
    <property type="entry name" value="Acetyltransf_1"/>
    <property type="match status" value="1"/>
</dbReference>
<keyword evidence="3" id="KW-1185">Reference proteome</keyword>